<evidence type="ECO:0000259" key="1">
    <source>
        <dbReference type="Pfam" id="PF12697"/>
    </source>
</evidence>
<dbReference type="SUPFAM" id="SSF53474">
    <property type="entry name" value="alpha/beta-Hydrolases"/>
    <property type="match status" value="1"/>
</dbReference>
<name>A0A1Y5I0E6_OSTTA</name>
<reference evidence="2" key="1">
    <citation type="submission" date="2017-04" db="EMBL/GenBank/DDBJ databases">
        <title>Population genomics of picophytoplankton unveils novel chromosome hypervariability.</title>
        <authorList>
            <consortium name="DOE Joint Genome Institute"/>
            <person name="Blanc-Mathieu R."/>
            <person name="Krasovec M."/>
            <person name="Hebrard M."/>
            <person name="Yau S."/>
            <person name="Desgranges E."/>
            <person name="Martin J."/>
            <person name="Schackwitz W."/>
            <person name="Kuo A."/>
            <person name="Salin G."/>
            <person name="Donnadieu C."/>
            <person name="Desdevises Y."/>
            <person name="Sanchez-Ferandin S."/>
            <person name="Moreau H."/>
            <person name="Rivals E."/>
            <person name="Grigoriev I.V."/>
            <person name="Grimsley N."/>
            <person name="Eyre-Walker A."/>
            <person name="Piganeau G."/>
        </authorList>
    </citation>
    <scope>NUCLEOTIDE SEQUENCE [LARGE SCALE GENOMIC DNA]</scope>
    <source>
        <strain evidence="2">RCC 1115</strain>
    </source>
</reference>
<dbReference type="PRINTS" id="PR00111">
    <property type="entry name" value="ABHYDROLASE"/>
</dbReference>
<dbReference type="PANTHER" id="PTHR46438">
    <property type="entry name" value="ALPHA/BETA-HYDROLASES SUPERFAMILY PROTEIN"/>
    <property type="match status" value="1"/>
</dbReference>
<dbReference type="InterPro" id="IPR029058">
    <property type="entry name" value="AB_hydrolase_fold"/>
</dbReference>
<gene>
    <name evidence="2" type="ORF">BE221DRAFT_81755</name>
</gene>
<dbReference type="GO" id="GO:0015994">
    <property type="term" value="P:chlorophyll metabolic process"/>
    <property type="evidence" value="ECO:0007669"/>
    <property type="project" value="TreeGrafter"/>
</dbReference>
<feature type="domain" description="AB hydrolase-1" evidence="1">
    <location>
        <begin position="48"/>
        <end position="315"/>
    </location>
</feature>
<keyword evidence="2" id="KW-0378">Hydrolase</keyword>
<dbReference type="InterPro" id="IPR000073">
    <property type="entry name" value="AB_hydrolase_1"/>
</dbReference>
<dbReference type="Proteomes" id="UP000195557">
    <property type="component" value="Unassembled WGS sequence"/>
</dbReference>
<proteinExistence type="predicted"/>
<dbReference type="GO" id="GO:0047746">
    <property type="term" value="F:chlorophyllase activity"/>
    <property type="evidence" value="ECO:0007669"/>
    <property type="project" value="TreeGrafter"/>
</dbReference>
<dbReference type="Gene3D" id="3.40.50.1820">
    <property type="entry name" value="alpha/beta hydrolase"/>
    <property type="match status" value="1"/>
</dbReference>
<dbReference type="AlphaFoldDB" id="A0A1Y5I0E6"/>
<dbReference type="Pfam" id="PF12697">
    <property type="entry name" value="Abhydrolase_6"/>
    <property type="match status" value="1"/>
</dbReference>
<organism evidence="2">
    <name type="scientific">Ostreococcus tauri</name>
    <name type="common">Marine green alga</name>
    <dbReference type="NCBI Taxonomy" id="70448"/>
    <lineage>
        <taxon>Eukaryota</taxon>
        <taxon>Viridiplantae</taxon>
        <taxon>Chlorophyta</taxon>
        <taxon>Mamiellophyceae</taxon>
        <taxon>Mamiellales</taxon>
        <taxon>Bathycoccaceae</taxon>
        <taxon>Ostreococcus</taxon>
    </lineage>
</organism>
<dbReference type="EMBL" id="KZ155835">
    <property type="protein sequence ID" value="OUS43011.1"/>
    <property type="molecule type" value="Genomic_DNA"/>
</dbReference>
<sequence>MTSATRHGERRVRALATDEASTSEDVRYHAWRGHRVAYRSSGTSGPAIVLVHGFGVSSYQFRDNIEALGERNRVFAIDLVGFGASDQPDVAYNMEFWRDQVIDFVENVVGEPAVLVGNSIGSLAAVHVASASPKSTSGIVLINCAGGMNNKVKRLDGDFDGYGLQYKAVVPIFNVVLAIIDTVLKIEPIAKPLFNSVRGEENVRGALANVYMDASRVDDGLVKSICGAANREGAFKAFVNILTGPAGPRPEELMPNVECPILILWGSKDTITPLDFPLGQYFFNLEKTRVGKTDFIQFDGEGHCVQDDNPNLVNEAIGTWVAGLP</sequence>
<dbReference type="eggNOG" id="KOG1454">
    <property type="taxonomic scope" value="Eukaryota"/>
</dbReference>
<protein>
    <submittedName>
        <fullName evidence="2">Alpha/Beta hydrolase protein</fullName>
    </submittedName>
</protein>
<evidence type="ECO:0000313" key="2">
    <source>
        <dbReference type="EMBL" id="OUS43011.1"/>
    </source>
</evidence>
<accession>A0A1Y5I0E6</accession>
<dbReference type="PANTHER" id="PTHR46438:SF7">
    <property type="entry name" value="ALPHA_BETA-HYDROLASES SUPERFAMILY PROTEIN"/>
    <property type="match status" value="1"/>
</dbReference>
<dbReference type="GO" id="GO:0009507">
    <property type="term" value="C:chloroplast"/>
    <property type="evidence" value="ECO:0007669"/>
    <property type="project" value="TreeGrafter"/>
</dbReference>